<dbReference type="KEGG" id="spar:SPRG_20204"/>
<dbReference type="CDD" id="cd06093">
    <property type="entry name" value="PX_domain"/>
    <property type="match status" value="1"/>
</dbReference>
<dbReference type="InterPro" id="IPR036871">
    <property type="entry name" value="PX_dom_sf"/>
</dbReference>
<keyword evidence="1" id="KW-0175">Coiled coil</keyword>
<name>A0A067CMI8_SAPPC</name>
<evidence type="ECO:0000256" key="1">
    <source>
        <dbReference type="SAM" id="Coils"/>
    </source>
</evidence>
<dbReference type="OrthoDB" id="76843at2759"/>
<dbReference type="Gene3D" id="3.30.1520.10">
    <property type="entry name" value="Phox-like domain"/>
    <property type="match status" value="1"/>
</dbReference>
<gene>
    <name evidence="4" type="ORF">SPRG_20204</name>
</gene>
<feature type="domain" description="PX" evidence="3">
    <location>
        <begin position="372"/>
        <end position="483"/>
    </location>
</feature>
<dbReference type="SUPFAM" id="SSF64268">
    <property type="entry name" value="PX domain"/>
    <property type="match status" value="1"/>
</dbReference>
<accession>A0A067CMI8</accession>
<sequence>MFASESAASQGAGATTYSVRGFCQWEGLGVLPLDSYGLELQLKDKRSLYVAAENRLDLERWCRALIAVLDPNSEAANEIKRERRKVKREIRKQHEKEQEIKDREEVRKRLWIAQKKQELLDREREIEEMTPLQRKDGLGTLDEETERLLRERKKRLNKKVAQGRVGKEAQRRRLEMMAGGKSLDTAVPPLLPDALPRKTKFKFDLPAPGQYFVSTKDPKPLRDTSTGSVSSQDSVFNDDDASVSGVSEDSVVVTSKPRGGFVPPPPPPPQQTPTSTASLSRPTNPMAAALDAIKRNRKYSVDSERPSRSRQSQLSAEGKELLTRALSSDKLKPERKGLFDSSDDDDDENHALVFRQSIKANKIVSTAGDEEDNEGKSAAASAVETRSGKAVAIYTFEFRLHTWSRRLGLAFHELEAMHQALKVHSATLPKFPSKHVLRNPTKPDLMQKRAVEITRYLQSLLAVPGLVQHSAFHAAFALPPEWASNARDEDLHPQPF</sequence>
<dbReference type="InterPro" id="IPR001683">
    <property type="entry name" value="PX_dom"/>
</dbReference>
<feature type="coiled-coil region" evidence="1">
    <location>
        <begin position="72"/>
        <end position="103"/>
    </location>
</feature>
<dbReference type="AlphaFoldDB" id="A0A067CMI8"/>
<dbReference type="GO" id="GO:0035091">
    <property type="term" value="F:phosphatidylinositol binding"/>
    <property type="evidence" value="ECO:0007669"/>
    <property type="project" value="InterPro"/>
</dbReference>
<feature type="compositionally biased region" description="Low complexity" evidence="2">
    <location>
        <begin position="242"/>
        <end position="255"/>
    </location>
</feature>
<protein>
    <recommendedName>
        <fullName evidence="3">PX domain-containing protein</fullName>
    </recommendedName>
</protein>
<dbReference type="Pfam" id="PF00787">
    <property type="entry name" value="PX"/>
    <property type="match status" value="1"/>
</dbReference>
<dbReference type="STRING" id="695850.A0A067CMI8"/>
<dbReference type="VEuPathDB" id="FungiDB:SPRG_20204"/>
<dbReference type="RefSeq" id="XP_012201194.1">
    <property type="nucleotide sequence ID" value="XM_012345804.1"/>
</dbReference>
<evidence type="ECO:0000313" key="4">
    <source>
        <dbReference type="EMBL" id="KDO28042.1"/>
    </source>
</evidence>
<reference evidence="4 5" key="1">
    <citation type="journal article" date="2013" name="PLoS Genet.">
        <title>Distinctive expansion of potential virulence genes in the genome of the oomycete fish pathogen Saprolegnia parasitica.</title>
        <authorList>
            <person name="Jiang R.H."/>
            <person name="de Bruijn I."/>
            <person name="Haas B.J."/>
            <person name="Belmonte R."/>
            <person name="Lobach L."/>
            <person name="Christie J."/>
            <person name="van den Ackerveken G."/>
            <person name="Bottin A."/>
            <person name="Bulone V."/>
            <person name="Diaz-Moreno S.M."/>
            <person name="Dumas B."/>
            <person name="Fan L."/>
            <person name="Gaulin E."/>
            <person name="Govers F."/>
            <person name="Grenville-Briggs L.J."/>
            <person name="Horner N.R."/>
            <person name="Levin J.Z."/>
            <person name="Mammella M."/>
            <person name="Meijer H.J."/>
            <person name="Morris P."/>
            <person name="Nusbaum C."/>
            <person name="Oome S."/>
            <person name="Phillips A.J."/>
            <person name="van Rooyen D."/>
            <person name="Rzeszutek E."/>
            <person name="Saraiva M."/>
            <person name="Secombes C.J."/>
            <person name="Seidl M.F."/>
            <person name="Snel B."/>
            <person name="Stassen J.H."/>
            <person name="Sykes S."/>
            <person name="Tripathy S."/>
            <person name="van den Berg H."/>
            <person name="Vega-Arreguin J.C."/>
            <person name="Wawra S."/>
            <person name="Young S.K."/>
            <person name="Zeng Q."/>
            <person name="Dieguez-Uribeondo J."/>
            <person name="Russ C."/>
            <person name="Tyler B.M."/>
            <person name="van West P."/>
        </authorList>
    </citation>
    <scope>NUCLEOTIDE SEQUENCE [LARGE SCALE GENOMIC DNA]</scope>
    <source>
        <strain evidence="4 5">CBS 223.65</strain>
    </source>
</reference>
<feature type="compositionally biased region" description="Pro residues" evidence="2">
    <location>
        <begin position="262"/>
        <end position="271"/>
    </location>
</feature>
<keyword evidence="5" id="KW-1185">Reference proteome</keyword>
<dbReference type="GeneID" id="24141402"/>
<dbReference type="Proteomes" id="UP000030745">
    <property type="component" value="Unassembled WGS sequence"/>
</dbReference>
<proteinExistence type="predicted"/>
<feature type="region of interest" description="Disordered" evidence="2">
    <location>
        <begin position="295"/>
        <end position="318"/>
    </location>
</feature>
<evidence type="ECO:0000259" key="3">
    <source>
        <dbReference type="PROSITE" id="PS50195"/>
    </source>
</evidence>
<dbReference type="OMA" id="GFAGWDG"/>
<dbReference type="PROSITE" id="PS50195">
    <property type="entry name" value="PX"/>
    <property type="match status" value="1"/>
</dbReference>
<organism evidence="4 5">
    <name type="scientific">Saprolegnia parasitica (strain CBS 223.65)</name>
    <dbReference type="NCBI Taxonomy" id="695850"/>
    <lineage>
        <taxon>Eukaryota</taxon>
        <taxon>Sar</taxon>
        <taxon>Stramenopiles</taxon>
        <taxon>Oomycota</taxon>
        <taxon>Saprolegniomycetes</taxon>
        <taxon>Saprolegniales</taxon>
        <taxon>Saprolegniaceae</taxon>
        <taxon>Saprolegnia</taxon>
    </lineage>
</organism>
<feature type="compositionally biased region" description="Polar residues" evidence="2">
    <location>
        <begin position="223"/>
        <end position="235"/>
    </location>
</feature>
<dbReference type="EMBL" id="KK583213">
    <property type="protein sequence ID" value="KDO28042.1"/>
    <property type="molecule type" value="Genomic_DNA"/>
</dbReference>
<evidence type="ECO:0000256" key="2">
    <source>
        <dbReference type="SAM" id="MobiDB-lite"/>
    </source>
</evidence>
<feature type="region of interest" description="Disordered" evidence="2">
    <location>
        <begin position="208"/>
        <end position="283"/>
    </location>
</feature>
<evidence type="ECO:0000313" key="5">
    <source>
        <dbReference type="Proteomes" id="UP000030745"/>
    </source>
</evidence>